<feature type="non-terminal residue" evidence="2">
    <location>
        <position position="1"/>
    </location>
</feature>
<dbReference type="RefSeq" id="WP_209344256.1">
    <property type="nucleotide sequence ID" value="NZ_JAGIQL010000166.1"/>
</dbReference>
<sequence>GRGPRAAGRPGGAVLPLGVPAAGTLPGTLELQRSLRPLQRYRPATAPVENILDETATAELSARAGGLIMPVHRASGRPEVDLQLVMDVSSSMRVWQRLVAELEEIFSHLGAFRHVAVRYLHEGQDGEPAVSGTLDPRASALGPTDRLADPTGSRITVLVSDCAGPLWYSGQAHRLLYRLSGQGPVAVLQPLPQRLWSRTGLPVTYGVLARGEGAGSAALHLVGGNPPARAEGAVAIPVLPPVPAALAAWAGLLSGGGAGHTDGAVGWVRPDQSATPPPRVGRPLHAAQVVRRFRSAASRDAGRLAGYLAAAPLYMPVMQLVQRTMLPDSGPAELAEVLLGGLLRLDKQAPSDGGPWYVFEPGVQDELLAPLTREEAMLVLKHCSEYIERHFGKGSWNFPAVAAAQLDSGRSGTDWPLPRSGYGAGLPRVDGEDADAARARRAVSAVPHPFAEVAAHVLEQFMPLPDRFVPEPGEGPTAPDAVNSAWGLVRDYEADGMVQHLVDAVQLLRRALQADTEGGQDRTAVRTGLASCLLRLWEVQGGAGLLKEAEQAARSAIDRSGGAHGRAVLAGILHAAADDRIRRGDASGALALLQRADREYSFACAAPGMAPADALRLTLERVRALETEWRLGHDSALLQSAVGMLEAFSDSWPDQRDRPASLPLALGRTLLRLSGATEDAEQAQLYAKQAARSLRAALGAQDGAAQTGGTQAATVLDLADALLASGDGLDDGLALVGGALGIVRDERLSARLRLREGRIRVARYESGAGTAASGDVAELQEAIRAFELAARGIPRDTPAHAGVLAEWGSALLGRATLPDGPGHVYAAVQVLRDCRAETAPDDPRLADRLLMLGQALMIRHRIAEDRVDLREAEHLFGLAAREARDPLTRAGCRLELGEARFVAHRVLHRPTRLDEAAEAFRDAAEAARAAEAEAGDGTPARAARSREAVALQARAHHGRGRTYEEARRPRAAREAYRAASEQWRKLPEGGGEEARRTLDRLAELES</sequence>
<evidence type="ECO:0000313" key="3">
    <source>
        <dbReference type="Proteomes" id="UP000670475"/>
    </source>
</evidence>
<evidence type="ECO:0008006" key="4">
    <source>
        <dbReference type="Google" id="ProtNLM"/>
    </source>
</evidence>
<accession>A0A940MJE8</accession>
<dbReference type="InterPro" id="IPR047738">
    <property type="entry name" value="SAV_2336-like_N"/>
</dbReference>
<organism evidence="2 3">
    <name type="scientific">Streptomyces montanisoli</name>
    <dbReference type="NCBI Taxonomy" id="2798581"/>
    <lineage>
        <taxon>Bacteria</taxon>
        <taxon>Bacillati</taxon>
        <taxon>Actinomycetota</taxon>
        <taxon>Actinomycetes</taxon>
        <taxon>Kitasatosporales</taxon>
        <taxon>Streptomycetaceae</taxon>
        <taxon>Streptomyces</taxon>
    </lineage>
</organism>
<dbReference type="NCBIfam" id="NF041121">
    <property type="entry name" value="SAV_2336_NTERM"/>
    <property type="match status" value="1"/>
</dbReference>
<dbReference type="Proteomes" id="UP000670475">
    <property type="component" value="Unassembled WGS sequence"/>
</dbReference>
<proteinExistence type="predicted"/>
<protein>
    <recommendedName>
        <fullName evidence="4">Tetratricopeptide repeat protein</fullName>
    </recommendedName>
</protein>
<dbReference type="EMBL" id="JAGIQL010000166">
    <property type="protein sequence ID" value="MBP0461195.1"/>
    <property type="molecule type" value="Genomic_DNA"/>
</dbReference>
<comment type="caution">
    <text evidence="2">The sequence shown here is derived from an EMBL/GenBank/DDBJ whole genome shotgun (WGS) entry which is preliminary data.</text>
</comment>
<feature type="region of interest" description="Disordered" evidence="1">
    <location>
        <begin position="951"/>
        <end position="1006"/>
    </location>
</feature>
<dbReference type="Gene3D" id="1.25.40.10">
    <property type="entry name" value="Tetratricopeptide repeat domain"/>
    <property type="match status" value="1"/>
</dbReference>
<keyword evidence="3" id="KW-1185">Reference proteome</keyword>
<name>A0A940MJE8_9ACTN</name>
<gene>
    <name evidence="2" type="ORF">JFN87_27585</name>
</gene>
<evidence type="ECO:0000256" key="1">
    <source>
        <dbReference type="SAM" id="MobiDB-lite"/>
    </source>
</evidence>
<dbReference type="AlphaFoldDB" id="A0A940MJE8"/>
<feature type="compositionally biased region" description="Basic and acidic residues" evidence="1">
    <location>
        <begin position="961"/>
        <end position="1006"/>
    </location>
</feature>
<reference evidence="2" key="1">
    <citation type="submission" date="2021-03" db="EMBL/GenBank/DDBJ databases">
        <title>Whole genome sequence of Streptomyces bomunensis MMS17-BM035.</title>
        <authorList>
            <person name="Lee J.H."/>
        </authorList>
    </citation>
    <scope>NUCLEOTIDE SEQUENCE</scope>
    <source>
        <strain evidence="2">MMS17-BM035</strain>
    </source>
</reference>
<dbReference type="InterPro" id="IPR011990">
    <property type="entry name" value="TPR-like_helical_dom_sf"/>
</dbReference>
<evidence type="ECO:0000313" key="2">
    <source>
        <dbReference type="EMBL" id="MBP0461195.1"/>
    </source>
</evidence>